<dbReference type="Proteomes" id="UP000499080">
    <property type="component" value="Unassembled WGS sequence"/>
</dbReference>
<comment type="caution">
    <text evidence="1">The sequence shown here is derived from an EMBL/GenBank/DDBJ whole genome shotgun (WGS) entry which is preliminary data.</text>
</comment>
<organism evidence="1 2">
    <name type="scientific">Araneus ventricosus</name>
    <name type="common">Orbweaver spider</name>
    <name type="synonym">Epeira ventricosa</name>
    <dbReference type="NCBI Taxonomy" id="182803"/>
    <lineage>
        <taxon>Eukaryota</taxon>
        <taxon>Metazoa</taxon>
        <taxon>Ecdysozoa</taxon>
        <taxon>Arthropoda</taxon>
        <taxon>Chelicerata</taxon>
        <taxon>Arachnida</taxon>
        <taxon>Araneae</taxon>
        <taxon>Araneomorphae</taxon>
        <taxon>Entelegynae</taxon>
        <taxon>Araneoidea</taxon>
        <taxon>Araneidae</taxon>
        <taxon>Araneus</taxon>
    </lineage>
</organism>
<dbReference type="EMBL" id="BGPR01004270">
    <property type="protein sequence ID" value="GBM97817.1"/>
    <property type="molecule type" value="Genomic_DNA"/>
</dbReference>
<evidence type="ECO:0000313" key="2">
    <source>
        <dbReference type="Proteomes" id="UP000499080"/>
    </source>
</evidence>
<proteinExistence type="predicted"/>
<sequence>MQKAFRVSIHYGSMACELDSCMTKPSSISKTGKNGRVIEQQVGYQHFNINPLFPLMAAMFLEVRSRLRGTVSVFKRDCTEEIRRVWALCIKSSKSFRCPFSSPLHAMR</sequence>
<accession>A0A4Y2K6D8</accession>
<dbReference type="AlphaFoldDB" id="A0A4Y2K6D8"/>
<keyword evidence="2" id="KW-1185">Reference proteome</keyword>
<gene>
    <name evidence="1" type="ORF">AVEN_228952_1</name>
</gene>
<evidence type="ECO:0000313" key="1">
    <source>
        <dbReference type="EMBL" id="GBM97817.1"/>
    </source>
</evidence>
<protein>
    <submittedName>
        <fullName evidence="1">Uncharacterized protein</fullName>
    </submittedName>
</protein>
<reference evidence="1 2" key="1">
    <citation type="journal article" date="2019" name="Sci. Rep.">
        <title>Orb-weaving spider Araneus ventricosus genome elucidates the spidroin gene catalogue.</title>
        <authorList>
            <person name="Kono N."/>
            <person name="Nakamura H."/>
            <person name="Ohtoshi R."/>
            <person name="Moran D.A.P."/>
            <person name="Shinohara A."/>
            <person name="Yoshida Y."/>
            <person name="Fujiwara M."/>
            <person name="Mori M."/>
            <person name="Tomita M."/>
            <person name="Arakawa K."/>
        </authorList>
    </citation>
    <scope>NUCLEOTIDE SEQUENCE [LARGE SCALE GENOMIC DNA]</scope>
</reference>
<name>A0A4Y2K6D8_ARAVE</name>